<dbReference type="Proteomes" id="UP000051934">
    <property type="component" value="Unassembled WGS sequence"/>
</dbReference>
<organism evidence="2 3">
    <name type="scientific">OM182 bacterium BACL3 MAG-120507-bin80</name>
    <dbReference type="NCBI Taxonomy" id="1655577"/>
    <lineage>
        <taxon>Bacteria</taxon>
        <taxon>Pseudomonadati</taxon>
        <taxon>Pseudomonadota</taxon>
        <taxon>Gammaproteobacteria</taxon>
        <taxon>OMG group</taxon>
        <taxon>OM182 clade</taxon>
    </lineage>
</organism>
<dbReference type="InterPro" id="IPR011089">
    <property type="entry name" value="GmrSD_C"/>
</dbReference>
<evidence type="ECO:0000259" key="1">
    <source>
        <dbReference type="Pfam" id="PF07510"/>
    </source>
</evidence>
<proteinExistence type="predicted"/>
<gene>
    <name evidence="2" type="ORF">ABR69_07290</name>
</gene>
<dbReference type="EMBL" id="LIBB01000013">
    <property type="protein sequence ID" value="KRO73275.1"/>
    <property type="molecule type" value="Genomic_DNA"/>
</dbReference>
<evidence type="ECO:0000313" key="2">
    <source>
        <dbReference type="EMBL" id="KRO73275.1"/>
    </source>
</evidence>
<name>A0A0R2SIY6_9GAMM</name>
<protein>
    <recommendedName>
        <fullName evidence="1">GmrSD restriction endonucleases C-terminal domain-containing protein</fullName>
    </recommendedName>
</protein>
<sequence>MKSLATNPPKEQGAMPTRTLLRLTLRALLTPITLLCTATLWAHAGGLDQNGGHYQFNSYHCHLGGCEMPDTFNRVGRDSLLIDRRDREKFFNEEDWNFEQDFDNDCQSTRQEMLVLTSRIEARYTNPRNCIVRTGEWLDEYTGEIFTVATQIDIDHVIPRLYAHTHGGDRWPQSKKIQFSNDPINLVLVKKREIRRKSNRGPSRYLPRKEFQCEYANLWKGLAEKYDLDLDQRDANTLKKIEEDCGTD</sequence>
<feature type="domain" description="GmrSD restriction endonucleases C-terminal" evidence="1">
    <location>
        <begin position="118"/>
        <end position="231"/>
    </location>
</feature>
<evidence type="ECO:0000313" key="3">
    <source>
        <dbReference type="Proteomes" id="UP000051934"/>
    </source>
</evidence>
<accession>A0A0R2SIY6</accession>
<dbReference type="Pfam" id="PF07510">
    <property type="entry name" value="GmrSD_C"/>
    <property type="match status" value="1"/>
</dbReference>
<dbReference type="AlphaFoldDB" id="A0A0R2SIY6"/>
<comment type="caution">
    <text evidence="2">The sequence shown here is derived from an EMBL/GenBank/DDBJ whole genome shotgun (WGS) entry which is preliminary data.</text>
</comment>
<reference evidence="2 3" key="1">
    <citation type="submission" date="2015-10" db="EMBL/GenBank/DDBJ databases">
        <title>Metagenome-Assembled Genomes uncover a global brackish microbiome.</title>
        <authorList>
            <person name="Hugerth L.W."/>
            <person name="Larsson J."/>
            <person name="Alneberg J."/>
            <person name="Lindh M.V."/>
            <person name="Legrand C."/>
            <person name="Pinhassi J."/>
            <person name="Andersson A.F."/>
        </authorList>
    </citation>
    <scope>NUCLEOTIDE SEQUENCE [LARGE SCALE GENOMIC DNA]</scope>
    <source>
        <strain evidence="2">BACL4 MAG-120507-bin80</strain>
    </source>
</reference>